<reference evidence="1" key="1">
    <citation type="submission" date="2020-03" db="EMBL/GenBank/DDBJ databases">
        <title>The deep terrestrial virosphere.</title>
        <authorList>
            <person name="Holmfeldt K."/>
            <person name="Nilsson E."/>
            <person name="Simone D."/>
            <person name="Lopez-Fernandez M."/>
            <person name="Wu X."/>
            <person name="de Brujin I."/>
            <person name="Lundin D."/>
            <person name="Andersson A."/>
            <person name="Bertilsson S."/>
            <person name="Dopson M."/>
        </authorList>
    </citation>
    <scope>NUCLEOTIDE SEQUENCE</scope>
    <source>
        <strain evidence="1">MM415B01532</strain>
    </source>
</reference>
<dbReference type="AlphaFoldDB" id="A0A6M3ILK4"/>
<name>A0A6M3ILK4_9ZZZZ</name>
<proteinExistence type="predicted"/>
<accession>A0A6M3ILK4</accession>
<evidence type="ECO:0000313" key="1">
    <source>
        <dbReference type="EMBL" id="QJA57957.1"/>
    </source>
</evidence>
<gene>
    <name evidence="1" type="ORF">MM415B01532_0006</name>
</gene>
<organism evidence="1">
    <name type="scientific">viral metagenome</name>
    <dbReference type="NCBI Taxonomy" id="1070528"/>
    <lineage>
        <taxon>unclassified sequences</taxon>
        <taxon>metagenomes</taxon>
        <taxon>organismal metagenomes</taxon>
    </lineage>
</organism>
<dbReference type="EMBL" id="MT141301">
    <property type="protein sequence ID" value="QJA57957.1"/>
    <property type="molecule type" value="Genomic_DNA"/>
</dbReference>
<protein>
    <submittedName>
        <fullName evidence="1">Uncharacterized protein</fullName>
    </submittedName>
</protein>
<sequence>MLPEGYIQSRYWPGNYWNAQYFPNYSGWRKIALEGSDATFLNLTADTIQASNGFTGTGVYTNFTIVGGLITAAS</sequence>